<evidence type="ECO:0000259" key="1">
    <source>
        <dbReference type="PROSITE" id="PS50943"/>
    </source>
</evidence>
<keyword evidence="3" id="KW-1185">Reference proteome</keyword>
<comment type="caution">
    <text evidence="2">The sequence shown here is derived from an EMBL/GenBank/DDBJ whole genome shotgun (WGS) entry which is preliminary data.</text>
</comment>
<reference evidence="2" key="1">
    <citation type="submission" date="2024-05" db="EMBL/GenBank/DDBJ databases">
        <title>Metabacillus sp. nov., isolated from the rhizosphere soil of tomato plants.</title>
        <authorList>
            <person name="Ma R."/>
        </authorList>
    </citation>
    <scope>NUCLEOTIDE SEQUENCE</scope>
    <source>
        <strain evidence="2">DBTR6</strain>
    </source>
</reference>
<proteinExistence type="predicted"/>
<evidence type="ECO:0000313" key="2">
    <source>
        <dbReference type="EMBL" id="MBZ5752567.1"/>
    </source>
</evidence>
<evidence type="ECO:0000313" key="3">
    <source>
        <dbReference type="Proteomes" id="UP001165287"/>
    </source>
</evidence>
<gene>
    <name evidence="2" type="ORF">K9V48_20540</name>
</gene>
<dbReference type="Pfam" id="PF01381">
    <property type="entry name" value="HTH_3"/>
    <property type="match status" value="1"/>
</dbReference>
<accession>A0ABS7UX54</accession>
<dbReference type="InterPro" id="IPR001387">
    <property type="entry name" value="Cro/C1-type_HTH"/>
</dbReference>
<dbReference type="PROSITE" id="PS50943">
    <property type="entry name" value="HTH_CROC1"/>
    <property type="match status" value="1"/>
</dbReference>
<dbReference type="CDD" id="cd00093">
    <property type="entry name" value="HTH_XRE"/>
    <property type="match status" value="1"/>
</dbReference>
<dbReference type="Gene3D" id="1.10.260.40">
    <property type="entry name" value="lambda repressor-like DNA-binding domains"/>
    <property type="match status" value="1"/>
</dbReference>
<feature type="domain" description="HTH cro/C1-type" evidence="1">
    <location>
        <begin position="1"/>
        <end position="37"/>
    </location>
</feature>
<protein>
    <submittedName>
        <fullName evidence="2">Helix-turn-helix domain-containing protein</fullName>
    </submittedName>
</protein>
<organism evidence="2 3">
    <name type="scientific">Metabacillus rhizolycopersici</name>
    <dbReference type="NCBI Taxonomy" id="2875709"/>
    <lineage>
        <taxon>Bacteria</taxon>
        <taxon>Bacillati</taxon>
        <taxon>Bacillota</taxon>
        <taxon>Bacilli</taxon>
        <taxon>Bacillales</taxon>
        <taxon>Bacillaceae</taxon>
        <taxon>Metabacillus</taxon>
    </lineage>
</organism>
<dbReference type="EMBL" id="JAIQUM010000060">
    <property type="protein sequence ID" value="MBZ5752567.1"/>
    <property type="molecule type" value="Genomic_DNA"/>
</dbReference>
<dbReference type="InterPro" id="IPR010982">
    <property type="entry name" value="Lambda_DNA-bd_dom_sf"/>
</dbReference>
<dbReference type="RefSeq" id="WP_224141038.1">
    <property type="nucleotide sequence ID" value="NZ_JAIQUM010000060.1"/>
</dbReference>
<dbReference type="SUPFAM" id="SSF47413">
    <property type="entry name" value="lambda repressor-like DNA-binding domains"/>
    <property type="match status" value="1"/>
</dbReference>
<dbReference type="Proteomes" id="UP001165287">
    <property type="component" value="Unassembled WGS sequence"/>
</dbReference>
<name>A0ABS7UX54_9BACI</name>
<sequence length="58" mass="6860">MNITRNYLSKIENNKTPCSIERLYEIAEILDIEPYRFLTDVTIEDKDWLTSSPKTYSS</sequence>